<evidence type="ECO:0000313" key="4">
    <source>
        <dbReference type="Proteomes" id="UP000218165"/>
    </source>
</evidence>
<dbReference type="EMBL" id="CP023563">
    <property type="protein sequence ID" value="ATG50823.1"/>
    <property type="molecule type" value="Genomic_DNA"/>
</dbReference>
<gene>
    <name evidence="3" type="ORF">CFK38_04260</name>
</gene>
<protein>
    <recommendedName>
        <fullName evidence="2">Antitoxin FitA-like ribbon-helix-helix domain-containing protein</fullName>
    </recommendedName>
</protein>
<feature type="compositionally biased region" description="Basic and acidic residues" evidence="1">
    <location>
        <begin position="64"/>
        <end position="77"/>
    </location>
</feature>
<reference evidence="4" key="1">
    <citation type="submission" date="2017-09" db="EMBL/GenBank/DDBJ databases">
        <title>Brachybacterium sp. VM2412.</title>
        <authorList>
            <person name="Tak E.J."/>
            <person name="Bae J.-W."/>
        </authorList>
    </citation>
    <scope>NUCLEOTIDE SEQUENCE [LARGE SCALE GENOMIC DNA]</scope>
    <source>
        <strain evidence="4">VM2412</strain>
    </source>
</reference>
<dbReference type="KEGG" id="brz:CFK38_04260"/>
<feature type="domain" description="Antitoxin FitA-like ribbon-helix-helix" evidence="2">
    <location>
        <begin position="2"/>
        <end position="39"/>
    </location>
</feature>
<dbReference type="GO" id="GO:0006355">
    <property type="term" value="P:regulation of DNA-templated transcription"/>
    <property type="evidence" value="ECO:0007669"/>
    <property type="project" value="InterPro"/>
</dbReference>
<dbReference type="InterPro" id="IPR013321">
    <property type="entry name" value="Arc_rbn_hlx_hlx"/>
</dbReference>
<dbReference type="Proteomes" id="UP000218165">
    <property type="component" value="Chromosome"/>
</dbReference>
<dbReference type="AlphaFoldDB" id="A0A291GJX9"/>
<feature type="region of interest" description="Disordered" evidence="1">
    <location>
        <begin position="55"/>
        <end position="77"/>
    </location>
</feature>
<evidence type="ECO:0000313" key="3">
    <source>
        <dbReference type="EMBL" id="ATG50823.1"/>
    </source>
</evidence>
<evidence type="ECO:0000256" key="1">
    <source>
        <dbReference type="SAM" id="MobiDB-lite"/>
    </source>
</evidence>
<dbReference type="OrthoDB" id="2389872at2"/>
<sequence>MAQLLVRDLDDNVRQWLRERGARNGRSMEAEARDVLTRARRTDVEDPIGRILTSMQGRGVKPVDVPDQKDHDAASFS</sequence>
<name>A0A291GJX9_9MICO</name>
<proteinExistence type="predicted"/>
<dbReference type="RefSeq" id="WP_096801962.1">
    <property type="nucleotide sequence ID" value="NZ_CP023563.1"/>
</dbReference>
<evidence type="ECO:0000259" key="2">
    <source>
        <dbReference type="Pfam" id="PF22513"/>
    </source>
</evidence>
<organism evidence="3 4">
    <name type="scientific">Brachybacterium vulturis</name>
    <dbReference type="NCBI Taxonomy" id="2017484"/>
    <lineage>
        <taxon>Bacteria</taxon>
        <taxon>Bacillati</taxon>
        <taxon>Actinomycetota</taxon>
        <taxon>Actinomycetes</taxon>
        <taxon>Micrococcales</taxon>
        <taxon>Dermabacteraceae</taxon>
        <taxon>Brachybacterium</taxon>
    </lineage>
</organism>
<dbReference type="InterPro" id="IPR053853">
    <property type="entry name" value="FitA-like_RHH"/>
</dbReference>
<dbReference type="Gene3D" id="1.10.1220.10">
    <property type="entry name" value="Met repressor-like"/>
    <property type="match status" value="1"/>
</dbReference>
<dbReference type="SUPFAM" id="SSF47598">
    <property type="entry name" value="Ribbon-helix-helix"/>
    <property type="match status" value="1"/>
</dbReference>
<dbReference type="InterPro" id="IPR010985">
    <property type="entry name" value="Ribbon_hlx_hlx"/>
</dbReference>
<dbReference type="Pfam" id="PF22513">
    <property type="entry name" value="FitA-like_RHH"/>
    <property type="match status" value="1"/>
</dbReference>
<keyword evidence="4" id="KW-1185">Reference proteome</keyword>
<accession>A0A291GJX9</accession>